<keyword evidence="2" id="KW-1185">Reference proteome</keyword>
<organism evidence="1 2">
    <name type="scientific">Zalaria obscura</name>
    <dbReference type="NCBI Taxonomy" id="2024903"/>
    <lineage>
        <taxon>Eukaryota</taxon>
        <taxon>Fungi</taxon>
        <taxon>Dikarya</taxon>
        <taxon>Ascomycota</taxon>
        <taxon>Pezizomycotina</taxon>
        <taxon>Dothideomycetes</taxon>
        <taxon>Dothideomycetidae</taxon>
        <taxon>Dothideales</taxon>
        <taxon>Zalariaceae</taxon>
        <taxon>Zalaria</taxon>
    </lineage>
</organism>
<dbReference type="Proteomes" id="UP001320706">
    <property type="component" value="Unassembled WGS sequence"/>
</dbReference>
<dbReference type="EMBL" id="JAMKPW020000001">
    <property type="protein sequence ID" value="KAK8222047.1"/>
    <property type="molecule type" value="Genomic_DNA"/>
</dbReference>
<gene>
    <name evidence="1" type="ORF">M8818_000215</name>
</gene>
<evidence type="ECO:0000313" key="1">
    <source>
        <dbReference type="EMBL" id="KAK8222047.1"/>
    </source>
</evidence>
<proteinExistence type="predicted"/>
<evidence type="ECO:0000313" key="2">
    <source>
        <dbReference type="Proteomes" id="UP001320706"/>
    </source>
</evidence>
<sequence length="93" mass="10540">MKQHVAFTPHQPQRHLTSHPSHSPLSLHLLHIAAPPLPPPTQPIYQSSPVPQPKRPPRWFSAINTTSTHRSGLLPMSCNGYTSNILWFPQEVW</sequence>
<comment type="caution">
    <text evidence="1">The sequence shown here is derived from an EMBL/GenBank/DDBJ whole genome shotgun (WGS) entry which is preliminary data.</text>
</comment>
<protein>
    <submittedName>
        <fullName evidence="1">Uncharacterized protein</fullName>
    </submittedName>
</protein>
<accession>A0ACC3SQE3</accession>
<name>A0ACC3SQE3_9PEZI</name>
<reference evidence="1" key="1">
    <citation type="submission" date="2024-02" db="EMBL/GenBank/DDBJ databases">
        <title>Metagenome Assembled Genome of Zalaria obscura JY119.</title>
        <authorList>
            <person name="Vighnesh L."/>
            <person name="Jagadeeshwari U."/>
            <person name="Venkata Ramana C."/>
            <person name="Sasikala C."/>
        </authorList>
    </citation>
    <scope>NUCLEOTIDE SEQUENCE</scope>
    <source>
        <strain evidence="1">JY119</strain>
    </source>
</reference>